<reference evidence="1" key="1">
    <citation type="journal article" date="2015" name="Nature">
        <title>Complex archaea that bridge the gap between prokaryotes and eukaryotes.</title>
        <authorList>
            <person name="Spang A."/>
            <person name="Saw J.H."/>
            <person name="Jorgensen S.L."/>
            <person name="Zaremba-Niedzwiedzka K."/>
            <person name="Martijn J."/>
            <person name="Lind A.E."/>
            <person name="van Eijk R."/>
            <person name="Schleper C."/>
            <person name="Guy L."/>
            <person name="Ettema T.J."/>
        </authorList>
    </citation>
    <scope>NUCLEOTIDE SEQUENCE</scope>
</reference>
<protein>
    <submittedName>
        <fullName evidence="1">Uncharacterized protein</fullName>
    </submittedName>
</protein>
<sequence length="84" mass="9926">MAKEIIKEYFVCISCGHTQFSKEYTFSIEFHPVNFSDNLIYGKEREEIYVCKECSHKVSYKEIKQGLREIKAKYKYIDKGNGDV</sequence>
<dbReference type="AlphaFoldDB" id="A0A0F9SG26"/>
<accession>A0A0F9SG26</accession>
<organism evidence="1">
    <name type="scientific">marine sediment metagenome</name>
    <dbReference type="NCBI Taxonomy" id="412755"/>
    <lineage>
        <taxon>unclassified sequences</taxon>
        <taxon>metagenomes</taxon>
        <taxon>ecological metagenomes</taxon>
    </lineage>
</organism>
<evidence type="ECO:0000313" key="1">
    <source>
        <dbReference type="EMBL" id="KKN28303.1"/>
    </source>
</evidence>
<dbReference type="EMBL" id="LAZR01002573">
    <property type="protein sequence ID" value="KKN28303.1"/>
    <property type="molecule type" value="Genomic_DNA"/>
</dbReference>
<name>A0A0F9SG26_9ZZZZ</name>
<comment type="caution">
    <text evidence="1">The sequence shown here is derived from an EMBL/GenBank/DDBJ whole genome shotgun (WGS) entry which is preliminary data.</text>
</comment>
<gene>
    <name evidence="1" type="ORF">LCGC14_0855390</name>
</gene>
<proteinExistence type="predicted"/>